<evidence type="ECO:0000259" key="21">
    <source>
        <dbReference type="PROSITE" id="PS51671"/>
    </source>
</evidence>
<dbReference type="FunFam" id="3.40.190.10:FF:000034">
    <property type="entry name" value="Chorismate mutase/prephenate dehydratase"/>
    <property type="match status" value="1"/>
</dbReference>
<dbReference type="AlphaFoldDB" id="A0A1E3G1B1"/>
<dbReference type="STRING" id="1008305.A4H02_07500"/>
<evidence type="ECO:0000259" key="19">
    <source>
        <dbReference type="PROSITE" id="PS51168"/>
    </source>
</evidence>
<dbReference type="SUPFAM" id="SSF55021">
    <property type="entry name" value="ACT-like"/>
    <property type="match status" value="1"/>
</dbReference>
<dbReference type="InterPro" id="IPR001086">
    <property type="entry name" value="Preph_deHydtase"/>
</dbReference>
<dbReference type="SUPFAM" id="SSF48600">
    <property type="entry name" value="Chorismate mutase II"/>
    <property type="match status" value="1"/>
</dbReference>
<dbReference type="PANTHER" id="PTHR21022:SF19">
    <property type="entry name" value="PREPHENATE DEHYDRATASE-RELATED"/>
    <property type="match status" value="1"/>
</dbReference>
<dbReference type="InterPro" id="IPR002912">
    <property type="entry name" value="ACT_dom"/>
</dbReference>
<keyword evidence="13" id="KW-0456">Lyase</keyword>
<feature type="site" description="Essential for prephenate dehydratase activity" evidence="18">
    <location>
        <position position="270"/>
    </location>
</feature>
<gene>
    <name evidence="22" type="ORF">A4H02_07500</name>
</gene>
<comment type="caution">
    <text evidence="22">The sequence shown here is derived from an EMBL/GenBank/DDBJ whole genome shotgun (WGS) entry which is preliminary data.</text>
</comment>
<dbReference type="Gene3D" id="3.40.190.10">
    <property type="entry name" value="Periplasmic binding protein-like II"/>
    <property type="match status" value="2"/>
</dbReference>
<dbReference type="GO" id="GO:0009094">
    <property type="term" value="P:L-phenylalanine biosynthetic process"/>
    <property type="evidence" value="ECO:0007669"/>
    <property type="project" value="UniProtKB-UniPathway"/>
</dbReference>
<evidence type="ECO:0000256" key="15">
    <source>
        <dbReference type="ARBA" id="ARBA00031175"/>
    </source>
</evidence>
<dbReference type="Gene3D" id="1.20.59.10">
    <property type="entry name" value="Chorismate mutase"/>
    <property type="match status" value="1"/>
</dbReference>
<dbReference type="GO" id="GO:0004664">
    <property type="term" value="F:prephenate dehydratase activity"/>
    <property type="evidence" value="ECO:0007669"/>
    <property type="project" value="UniProtKB-EC"/>
</dbReference>
<keyword evidence="14" id="KW-0511">Multifunctional enzyme</keyword>
<evidence type="ECO:0000313" key="23">
    <source>
        <dbReference type="Proteomes" id="UP000094570"/>
    </source>
</evidence>
<dbReference type="EMBL" id="LWAF01000012">
    <property type="protein sequence ID" value="ODN30015.1"/>
    <property type="molecule type" value="Genomic_DNA"/>
</dbReference>
<evidence type="ECO:0000256" key="5">
    <source>
        <dbReference type="ARBA" id="ARBA00004817"/>
    </source>
</evidence>
<evidence type="ECO:0000256" key="6">
    <source>
        <dbReference type="ARBA" id="ARBA00013147"/>
    </source>
</evidence>
<dbReference type="InterPro" id="IPR036263">
    <property type="entry name" value="Chorismate_II_sf"/>
</dbReference>
<dbReference type="InterPro" id="IPR045865">
    <property type="entry name" value="ACT-like_dom_sf"/>
</dbReference>
<feature type="domain" description="Prephenate dehydratase" evidence="20">
    <location>
        <begin position="97"/>
        <end position="277"/>
    </location>
</feature>
<keyword evidence="10" id="KW-0057">Aromatic amino acid biosynthesis</keyword>
<evidence type="ECO:0000256" key="13">
    <source>
        <dbReference type="ARBA" id="ARBA00023239"/>
    </source>
</evidence>
<dbReference type="GO" id="GO:0046417">
    <property type="term" value="P:chorismate metabolic process"/>
    <property type="evidence" value="ECO:0007669"/>
    <property type="project" value="InterPro"/>
</dbReference>
<dbReference type="PIRSF" id="PIRSF001500">
    <property type="entry name" value="Chor_mut_pdt_Ppr"/>
    <property type="match status" value="1"/>
</dbReference>
<dbReference type="EC" id="4.2.1.51" evidence="6"/>
<dbReference type="PROSITE" id="PS51171">
    <property type="entry name" value="PREPHENATE_DEHYDR_3"/>
    <property type="match status" value="1"/>
</dbReference>
<proteinExistence type="predicted"/>
<evidence type="ECO:0000259" key="20">
    <source>
        <dbReference type="PROSITE" id="PS51171"/>
    </source>
</evidence>
<dbReference type="PANTHER" id="PTHR21022">
    <property type="entry name" value="PREPHENATE DEHYDRATASE P PROTEIN"/>
    <property type="match status" value="1"/>
</dbReference>
<comment type="pathway">
    <text evidence="4">Amino-acid biosynthesis; L-phenylalanine biosynthesis; phenylpyruvate from prephenate: step 1/1.</text>
</comment>
<dbReference type="InterPro" id="IPR002701">
    <property type="entry name" value="CM_II_prokaryot"/>
</dbReference>
<dbReference type="SMART" id="SM00830">
    <property type="entry name" value="CM_2"/>
    <property type="match status" value="1"/>
</dbReference>
<accession>A0A1E3G1B1</accession>
<evidence type="ECO:0000256" key="17">
    <source>
        <dbReference type="ARBA" id="ARBA00047848"/>
    </source>
</evidence>
<dbReference type="SUPFAM" id="SSF53850">
    <property type="entry name" value="Periplasmic binding protein-like II"/>
    <property type="match status" value="1"/>
</dbReference>
<dbReference type="CDD" id="cd13631">
    <property type="entry name" value="PBP2_Ct-PDT_like"/>
    <property type="match status" value="1"/>
</dbReference>
<dbReference type="PROSITE" id="PS51168">
    <property type="entry name" value="CHORISMATE_MUT_2"/>
    <property type="match status" value="1"/>
</dbReference>
<comment type="catalytic activity">
    <reaction evidence="1">
        <text>chorismate = prephenate</text>
        <dbReference type="Rhea" id="RHEA:13897"/>
        <dbReference type="ChEBI" id="CHEBI:29748"/>
        <dbReference type="ChEBI" id="CHEBI:29934"/>
        <dbReference type="EC" id="5.4.99.5"/>
    </reaction>
</comment>
<evidence type="ECO:0000256" key="9">
    <source>
        <dbReference type="ARBA" id="ARBA00022605"/>
    </source>
</evidence>
<keyword evidence="9" id="KW-0028">Amino-acid biosynthesis</keyword>
<comment type="subcellular location">
    <subcellularLocation>
        <location evidence="3">Cytoplasm</location>
    </subcellularLocation>
</comment>
<evidence type="ECO:0000256" key="4">
    <source>
        <dbReference type="ARBA" id="ARBA00004741"/>
    </source>
</evidence>
<evidence type="ECO:0000256" key="18">
    <source>
        <dbReference type="PIRSR" id="PIRSR001500-2"/>
    </source>
</evidence>
<comment type="pathway">
    <text evidence="5">Metabolic intermediate biosynthesis; prephenate biosynthesis; prephenate from chorismate: step 1/1.</text>
</comment>
<keyword evidence="23" id="KW-1185">Reference proteome</keyword>
<evidence type="ECO:0000256" key="8">
    <source>
        <dbReference type="ARBA" id="ARBA00022490"/>
    </source>
</evidence>
<keyword evidence="8" id="KW-0963">Cytoplasm</keyword>
<dbReference type="RefSeq" id="WP_158005835.1">
    <property type="nucleotide sequence ID" value="NZ_CP140110.1"/>
</dbReference>
<evidence type="ECO:0000256" key="10">
    <source>
        <dbReference type="ARBA" id="ARBA00023141"/>
    </source>
</evidence>
<dbReference type="Gene3D" id="3.30.70.260">
    <property type="match status" value="1"/>
</dbReference>
<dbReference type="CDD" id="cd04905">
    <property type="entry name" value="ACT_CM-PDT"/>
    <property type="match status" value="1"/>
</dbReference>
<keyword evidence="11" id="KW-0584">Phenylalanine biosynthesis</keyword>
<evidence type="ECO:0000256" key="2">
    <source>
        <dbReference type="ARBA" id="ARBA00002364"/>
    </source>
</evidence>
<dbReference type="GO" id="GO:0004106">
    <property type="term" value="F:chorismate mutase activity"/>
    <property type="evidence" value="ECO:0007669"/>
    <property type="project" value="UniProtKB-EC"/>
</dbReference>
<feature type="domain" description="ACT" evidence="21">
    <location>
        <begin position="287"/>
        <end position="364"/>
    </location>
</feature>
<evidence type="ECO:0000256" key="16">
    <source>
        <dbReference type="ARBA" id="ARBA00031520"/>
    </source>
</evidence>
<sequence length="370" mass="41826">MALENGMDERTTELARLREIIDTLDTKILLLLNERFEIALRIGRLKGSIVDPVREDEVLSHVRSVSNELLVGSKFAERMYASVLQRSRELQSGSAKLIGFQGEHGAYSEIAALKFIAEVLRERAVTLPFRTFEDIIDNVERGLIDYGILPVQNSLEGPIPSATYALLESDLYVVCEIVLPIRHCLLTLPETDPRNIRFVYSHPQALAQCRNFLKRLSLESVEYYDTAGAARKLASERMSNAAAIGSELAAKIYGLEVLKESIQDYPHNRTSFWILSKETRATGSKCAVTFLLEDRPGALLGVLEYFKSREVNLTRIVSLPSRSEPHVYRFFVDFETERVLDSFDVFVAGLKAKTMELRMLGLYDSLVVER</sequence>
<dbReference type="Pfam" id="PF01817">
    <property type="entry name" value="CM_2"/>
    <property type="match status" value="1"/>
</dbReference>
<organism evidence="22 23">
    <name type="scientific">Fervidobacterium thailandense</name>
    <dbReference type="NCBI Taxonomy" id="1008305"/>
    <lineage>
        <taxon>Bacteria</taxon>
        <taxon>Thermotogati</taxon>
        <taxon>Thermotogota</taxon>
        <taxon>Thermotogae</taxon>
        <taxon>Thermotogales</taxon>
        <taxon>Fervidobacteriaceae</taxon>
        <taxon>Fervidobacterium</taxon>
    </lineage>
</organism>
<dbReference type="GO" id="GO:0005737">
    <property type="term" value="C:cytoplasm"/>
    <property type="evidence" value="ECO:0007669"/>
    <property type="project" value="UniProtKB-SubCell"/>
</dbReference>
<dbReference type="InterPro" id="IPR036979">
    <property type="entry name" value="CM_dom_sf"/>
</dbReference>
<dbReference type="PROSITE" id="PS51671">
    <property type="entry name" value="ACT"/>
    <property type="match status" value="1"/>
</dbReference>
<dbReference type="UniPathway" id="UPA00120">
    <property type="reaction ID" value="UER00203"/>
</dbReference>
<comment type="function">
    <text evidence="2">Catalyzes the Claisen rearrangement of chorismate to prephenate and the decarboxylation/dehydration of prephenate to phenylpyruvate.</text>
</comment>
<protein>
    <recommendedName>
        <fullName evidence="7">Bifunctional chorismate mutase/prephenate dehydratase</fullName>
        <ecNumber evidence="6">4.2.1.51</ecNumber>
    </recommendedName>
    <alternativeName>
        <fullName evidence="16">Chorismate mutase-prephenate dehydratase</fullName>
    </alternativeName>
    <alternativeName>
        <fullName evidence="15">p-protein</fullName>
    </alternativeName>
</protein>
<dbReference type="Pfam" id="PF00800">
    <property type="entry name" value="PDT"/>
    <property type="match status" value="1"/>
</dbReference>
<dbReference type="Proteomes" id="UP000094570">
    <property type="component" value="Unassembled WGS sequence"/>
</dbReference>
<feature type="domain" description="Chorismate mutase" evidence="19">
    <location>
        <begin position="8"/>
        <end position="95"/>
    </location>
</feature>
<comment type="catalytic activity">
    <reaction evidence="17">
        <text>prephenate + H(+) = 3-phenylpyruvate + CO2 + H2O</text>
        <dbReference type="Rhea" id="RHEA:21648"/>
        <dbReference type="ChEBI" id="CHEBI:15377"/>
        <dbReference type="ChEBI" id="CHEBI:15378"/>
        <dbReference type="ChEBI" id="CHEBI:16526"/>
        <dbReference type="ChEBI" id="CHEBI:18005"/>
        <dbReference type="ChEBI" id="CHEBI:29934"/>
        <dbReference type="EC" id="4.2.1.51"/>
    </reaction>
</comment>
<evidence type="ECO:0000256" key="14">
    <source>
        <dbReference type="ARBA" id="ARBA00023268"/>
    </source>
</evidence>
<name>A0A1E3G1B1_9BACT</name>
<evidence type="ECO:0000256" key="12">
    <source>
        <dbReference type="ARBA" id="ARBA00023235"/>
    </source>
</evidence>
<reference evidence="23" key="1">
    <citation type="submission" date="2016-04" db="EMBL/GenBank/DDBJ databases">
        <title>The genome sequence project of a novel Fervidobacterium isolate from a hot spring in Thailand.</title>
        <authorList>
            <person name="Gonzalez J.M."/>
            <person name="Cuecas A."/>
            <person name="Kanoksilapatham W."/>
        </authorList>
    </citation>
    <scope>NUCLEOTIDE SEQUENCE [LARGE SCALE GENOMIC DNA]</scope>
    <source>
        <strain evidence="23">FC2004</strain>
    </source>
</reference>
<evidence type="ECO:0000256" key="3">
    <source>
        <dbReference type="ARBA" id="ARBA00004496"/>
    </source>
</evidence>
<evidence type="ECO:0000256" key="1">
    <source>
        <dbReference type="ARBA" id="ARBA00000824"/>
    </source>
</evidence>
<dbReference type="OrthoDB" id="9802281at2"/>
<evidence type="ECO:0000256" key="7">
    <source>
        <dbReference type="ARBA" id="ARBA00014401"/>
    </source>
</evidence>
<dbReference type="InterPro" id="IPR008242">
    <property type="entry name" value="Chor_mutase/pphenate_deHydtase"/>
</dbReference>
<keyword evidence="12" id="KW-0413">Isomerase</keyword>
<evidence type="ECO:0000313" key="22">
    <source>
        <dbReference type="EMBL" id="ODN30015.1"/>
    </source>
</evidence>
<evidence type="ECO:0000256" key="11">
    <source>
        <dbReference type="ARBA" id="ARBA00023222"/>
    </source>
</evidence>
<dbReference type="UniPathway" id="UPA00121">
    <property type="reaction ID" value="UER00345"/>
</dbReference>